<dbReference type="OrthoDB" id="4753829at2"/>
<evidence type="ECO:0000256" key="1">
    <source>
        <dbReference type="ARBA" id="ARBA00010830"/>
    </source>
</evidence>
<gene>
    <name evidence="6" type="ORF">FK268_12570</name>
</gene>
<comment type="caution">
    <text evidence="6">The sequence shown here is derived from an EMBL/GenBank/DDBJ whole genome shotgun (WGS) entry which is preliminary data.</text>
</comment>
<proteinExistence type="inferred from homology"/>
<sequence>MQVLPVLASFISDVLVPVLGWLLQRFGDLISFIVGTVLPAIVDFVRGAIDKFNDFIDGVKEVWHWTEDQFNKVVDFVKGLPDKIRTAASGMWDGIRDSFKGVINTIIDWWNGLEFKIPPVTVAGVQVTPGFTLGVPDIPKLRDGGPVQRAAAGLLEGPGTTTSDSILAGLSRKEYVVNAASTAANLPVVEAINAARGPVNWSRLLGIPGLAGGGMAYGLPVGTSISAGAKGFPDWVYELGKRFNVTPSTYAGHQEKDGQNKGIDWSGSVPDMQAFAEYLATVPGMEQVIWSNPQTGEKIGIADGKRVGPGTDQPGYYRDDWAGHTNHVHTRQSVAIGTAGGGYAGVAGTAGAVVGGQGADGKAQSKYTTADAARKDGVVPVWVENMPSGGLGGGSGKSYTGGSSGTSSGSYSGTGTKAASAGATAPAGRAATAEELKLLETRAADAKRVADAAQKEVADAKAKGRTPAKDVTDHARISAEVAAEAAKALADVKARGVGGKRAEFAYEDADRVRATKPISTNVATRRAGTNDAPEKGLRGGTLIYFTNGLAFYSDGTATDGIHWWEIPSIVKPTVIPTPAAPGATATTGGKSVAGAASAGGAATIPLVQNADGTWGSSNPEWNKLIKRESGGDAKITQKISDVNSAKGDPATGLFQITGQTWKANGGSAFAPTAGQATPQQQAQVAAAIFNKSGVQPWGGRENEAALRAGLTTGANSTTTQSATLPGSTAPSPSSYTGVTPANPAASPVTSGTPGSAPSLSTEQGQQQTNPLMQAAGFGQPTNKSWFEAVGSDLPSQGLGWAGDALKEVGGEFFDLFGLGGLLGKGVDFGVNAGKAGLESAKKAASTGVQAAGAAGAASGNPAAVAGAGVAQAGWSMFSGPITFQNTKPNDVSRTMGRVMGMSPSTVTNREV</sequence>
<feature type="compositionally biased region" description="Low complexity" evidence="4">
    <location>
        <begin position="397"/>
        <end position="427"/>
    </location>
</feature>
<dbReference type="InterPro" id="IPR010618">
    <property type="entry name" value="RPF"/>
</dbReference>
<evidence type="ECO:0000259" key="5">
    <source>
        <dbReference type="Pfam" id="PF06737"/>
    </source>
</evidence>
<dbReference type="Proteomes" id="UP000319792">
    <property type="component" value="Unassembled WGS sequence"/>
</dbReference>
<feature type="region of interest" description="Disordered" evidence="4">
    <location>
        <begin position="713"/>
        <end position="766"/>
    </location>
</feature>
<keyword evidence="3" id="KW-0175">Coiled coil</keyword>
<dbReference type="GO" id="GO:0016787">
    <property type="term" value="F:hydrolase activity"/>
    <property type="evidence" value="ECO:0007669"/>
    <property type="project" value="UniProtKB-KW"/>
</dbReference>
<dbReference type="SUPFAM" id="SSF53955">
    <property type="entry name" value="Lysozyme-like"/>
    <property type="match status" value="1"/>
</dbReference>
<organism evidence="6 7">
    <name type="scientific">Tsukamurella sputi</name>
    <dbReference type="NCBI Taxonomy" id="2591848"/>
    <lineage>
        <taxon>Bacteria</taxon>
        <taxon>Bacillati</taxon>
        <taxon>Actinomycetota</taxon>
        <taxon>Actinomycetes</taxon>
        <taxon>Mycobacteriales</taxon>
        <taxon>Tsukamurellaceae</taxon>
        <taxon>Tsukamurella</taxon>
    </lineage>
</organism>
<feature type="coiled-coil region" evidence="3">
    <location>
        <begin position="436"/>
        <end position="463"/>
    </location>
</feature>
<feature type="region of interest" description="Disordered" evidence="4">
    <location>
        <begin position="384"/>
        <end position="427"/>
    </location>
</feature>
<comment type="similarity">
    <text evidence="1">Belongs to the transglycosylase family. Rpf subfamily.</text>
</comment>
<evidence type="ECO:0000313" key="6">
    <source>
        <dbReference type="EMBL" id="TWS24510.1"/>
    </source>
</evidence>
<evidence type="ECO:0000256" key="4">
    <source>
        <dbReference type="SAM" id="MobiDB-lite"/>
    </source>
</evidence>
<reference evidence="6 7" key="1">
    <citation type="submission" date="2019-08" db="EMBL/GenBank/DDBJ databases">
        <title>Tsukamurella conjunctivitidis sp. nov., Tsukamurella assacharolytica sp. nov. and Tsukamurella sputae sp. nov. isolated from patients with conjunctivitis, bacteraemia (lymphoma) and respiratory infection (sputum) in Hong Kong.</title>
        <authorList>
            <person name="Fok K.M.N."/>
            <person name="Fong J.Y.H."/>
        </authorList>
    </citation>
    <scope>NUCLEOTIDE SEQUENCE [LARGE SCALE GENOMIC DNA]</scope>
    <source>
        <strain evidence="6 7">HKU70</strain>
    </source>
</reference>
<dbReference type="EMBL" id="VIGV01000003">
    <property type="protein sequence ID" value="TWS24510.1"/>
    <property type="molecule type" value="Genomic_DNA"/>
</dbReference>
<evidence type="ECO:0000256" key="2">
    <source>
        <dbReference type="ARBA" id="ARBA00022801"/>
    </source>
</evidence>
<evidence type="ECO:0000313" key="7">
    <source>
        <dbReference type="Proteomes" id="UP000319792"/>
    </source>
</evidence>
<keyword evidence="2" id="KW-0378">Hydrolase</keyword>
<dbReference type="InterPro" id="IPR023346">
    <property type="entry name" value="Lysozyme-like_dom_sf"/>
</dbReference>
<protein>
    <recommendedName>
        <fullName evidence="5">Resuscitation-promoting factor core lysozyme-like domain-containing protein</fullName>
    </recommendedName>
</protein>
<dbReference type="Gene3D" id="1.10.530.10">
    <property type="match status" value="1"/>
</dbReference>
<evidence type="ECO:0000256" key="3">
    <source>
        <dbReference type="SAM" id="Coils"/>
    </source>
</evidence>
<dbReference type="AlphaFoldDB" id="A0A5C5RPA4"/>
<feature type="compositionally biased region" description="Polar residues" evidence="4">
    <location>
        <begin position="747"/>
        <end position="766"/>
    </location>
</feature>
<keyword evidence="7" id="KW-1185">Reference proteome</keyword>
<feature type="compositionally biased region" description="Polar residues" evidence="4">
    <location>
        <begin position="713"/>
        <end position="739"/>
    </location>
</feature>
<accession>A0A5C5RPA4</accession>
<feature type="domain" description="Resuscitation-promoting factor core lysozyme-like" evidence="5">
    <location>
        <begin position="617"/>
        <end position="698"/>
    </location>
</feature>
<dbReference type="Pfam" id="PF06737">
    <property type="entry name" value="Transglycosylas"/>
    <property type="match status" value="1"/>
</dbReference>
<name>A0A5C5RPA4_9ACTN</name>